<protein>
    <submittedName>
        <fullName evidence="3">GCN5-related N-acetyltransferase</fullName>
    </submittedName>
</protein>
<feature type="domain" description="N-acetyltransferase" evidence="1">
    <location>
        <begin position="83"/>
        <end position="130"/>
    </location>
</feature>
<dbReference type="SUPFAM" id="SSF55729">
    <property type="entry name" value="Acyl-CoA N-acyltransferases (Nat)"/>
    <property type="match status" value="1"/>
</dbReference>
<dbReference type="CDD" id="cd04301">
    <property type="entry name" value="NAT_SF"/>
    <property type="match status" value="1"/>
</dbReference>
<dbReference type="InterPro" id="IPR000182">
    <property type="entry name" value="GNAT_dom"/>
</dbReference>
<dbReference type="Gene3D" id="3.40.630.30">
    <property type="match status" value="1"/>
</dbReference>
<dbReference type="Pfam" id="PF00583">
    <property type="entry name" value="Acetyltransf_1"/>
    <property type="match status" value="1"/>
</dbReference>
<evidence type="ECO:0000313" key="3">
    <source>
        <dbReference type="EMBL" id="ADN37275.1"/>
    </source>
</evidence>
<dbReference type="InterPro" id="IPR025685">
    <property type="entry name" value="YoaP-like_dom"/>
</dbReference>
<sequence precursor="true">MAVQNKNMNDISVIDLTPENIAEYGVCGYKDIKKHVELRRKIEWFTKYYPKGLRIKALVSKSGGYQGMLEYIPGRYAHRPVDADGYMFIHCIFVGFKKEFKGKGYASMLIDACIEDAKAAGMKGVAVVTRKGSFMAKRDIFVKKGFVPVDLAGPDFELLALKFDPDAADPSFRPEMEKNREKYPEGLVIFRSAQCPYSEKNVAAIMESAEKKYGLTPRLIEMEDAESVQDSPCPFGTFCIMYDGKVISHHPISNGRFENIMDKMMK</sequence>
<dbReference type="eggNOG" id="arCOG06820">
    <property type="taxonomic scope" value="Archaea"/>
</dbReference>
<dbReference type="InterPro" id="IPR016181">
    <property type="entry name" value="Acyl_CoA_acyltransferase"/>
</dbReference>
<dbReference type="HOGENOM" id="CLU_075236_0_0_2"/>
<dbReference type="Proteomes" id="UP000006565">
    <property type="component" value="Chromosome"/>
</dbReference>
<evidence type="ECO:0000259" key="2">
    <source>
        <dbReference type="Pfam" id="PF14268"/>
    </source>
</evidence>
<name>E1RF31_METP4</name>
<dbReference type="AlphaFoldDB" id="E1RF31"/>
<dbReference type="KEGG" id="mpi:Mpet_2531"/>
<organism evidence="3 4">
    <name type="scientific">Methanolacinia petrolearia (strain DSM 11571 / OCM 486 / SEBR 4847)</name>
    <name type="common">Methanoplanus petrolearius</name>
    <dbReference type="NCBI Taxonomy" id="679926"/>
    <lineage>
        <taxon>Archaea</taxon>
        <taxon>Methanobacteriati</taxon>
        <taxon>Methanobacteriota</taxon>
        <taxon>Stenosarchaea group</taxon>
        <taxon>Methanomicrobia</taxon>
        <taxon>Methanomicrobiales</taxon>
        <taxon>Methanomicrobiaceae</taxon>
        <taxon>Methanolacinia</taxon>
    </lineage>
</organism>
<keyword evidence="4" id="KW-1185">Reference proteome</keyword>
<accession>E1RF31</accession>
<keyword evidence="3" id="KW-0808">Transferase</keyword>
<evidence type="ECO:0000259" key="1">
    <source>
        <dbReference type="Pfam" id="PF00583"/>
    </source>
</evidence>
<dbReference type="Pfam" id="PF14268">
    <property type="entry name" value="YoaP"/>
    <property type="match status" value="1"/>
</dbReference>
<feature type="domain" description="YoaP-like" evidence="2">
    <location>
        <begin position="219"/>
        <end position="259"/>
    </location>
</feature>
<evidence type="ECO:0000313" key="4">
    <source>
        <dbReference type="Proteomes" id="UP000006565"/>
    </source>
</evidence>
<dbReference type="GO" id="GO:0016747">
    <property type="term" value="F:acyltransferase activity, transferring groups other than amino-acyl groups"/>
    <property type="evidence" value="ECO:0007669"/>
    <property type="project" value="InterPro"/>
</dbReference>
<reference evidence="3 4" key="1">
    <citation type="journal article" date="2010" name="Stand. Genomic Sci.">
        <title>Complete genome sequence of Methanoplanus petrolearius type strain (SEBR 4847).</title>
        <authorList>
            <person name="Brambilla E."/>
            <person name="Djao O.D."/>
            <person name="Daligault H."/>
            <person name="Lapidus A."/>
            <person name="Lucas S."/>
            <person name="Hammon N."/>
            <person name="Nolan M."/>
            <person name="Tice H."/>
            <person name="Cheng J.F."/>
            <person name="Han C."/>
            <person name="Tapia R."/>
            <person name="Goodwin L."/>
            <person name="Pitluck S."/>
            <person name="Liolios K."/>
            <person name="Ivanova N."/>
            <person name="Mavromatis K."/>
            <person name="Mikhailova N."/>
            <person name="Pati A."/>
            <person name="Chen A."/>
            <person name="Palaniappan K."/>
            <person name="Land M."/>
            <person name="Hauser L."/>
            <person name="Chang Y.J."/>
            <person name="Jeffries C.D."/>
            <person name="Rohde M."/>
            <person name="Spring S."/>
            <person name="Sikorski J."/>
            <person name="Goker M."/>
            <person name="Woyke T."/>
            <person name="Bristow J."/>
            <person name="Eisen J.A."/>
            <person name="Markowitz V."/>
            <person name="Hugenholtz P."/>
            <person name="Kyrpides N.C."/>
            <person name="Klenk H.P."/>
        </authorList>
    </citation>
    <scope>NUCLEOTIDE SEQUENCE [LARGE SCALE GENOMIC DNA]</scope>
    <source>
        <strain evidence="4">DSM 11571 / OCM 486 / SEBR 4847</strain>
    </source>
</reference>
<gene>
    <name evidence="3" type="ordered locus">Mpet_2531</name>
</gene>
<dbReference type="EMBL" id="CP002117">
    <property type="protein sequence ID" value="ADN37275.1"/>
    <property type="molecule type" value="Genomic_DNA"/>
</dbReference>
<proteinExistence type="predicted"/>